<evidence type="ECO:0000256" key="1">
    <source>
        <dbReference type="ARBA" id="ARBA00022485"/>
    </source>
</evidence>
<dbReference type="Pfam" id="PF02754">
    <property type="entry name" value="CCG"/>
    <property type="match status" value="2"/>
</dbReference>
<dbReference type="InterPro" id="IPR004017">
    <property type="entry name" value="Cys_rich_dom"/>
</dbReference>
<dbReference type="InterPro" id="IPR017900">
    <property type="entry name" value="4Fe4S_Fe_S_CS"/>
</dbReference>
<evidence type="ECO:0000256" key="5">
    <source>
        <dbReference type="ARBA" id="ARBA00023014"/>
    </source>
</evidence>
<keyword evidence="2" id="KW-0479">Metal-binding</keyword>
<dbReference type="GO" id="GO:0016491">
    <property type="term" value="F:oxidoreductase activity"/>
    <property type="evidence" value="ECO:0007669"/>
    <property type="project" value="UniProtKB-ARBA"/>
</dbReference>
<dbReference type="RefSeq" id="WP_035389182.1">
    <property type="nucleotide sequence ID" value="NZ_JQKF01000010.1"/>
</dbReference>
<sequence length="435" mass="48458">MTTTYDPSDPKYYEESDLREELGRVFELCHGCRMCFNYCDSFPMLFNFVDSKDQQHADLTPSEQDAVVDACFGCKICYVKCPYIPPHEWALDFPRLMLRAKAVRTTQHQSDIRSRVTDQVLAHTDAVGSLNQALSAVVNPIVSRPNTGIRRAIEKVAGVSSQRLLPSYGKVRFSRWFKDRLPRFIASPRASVSIFPTCFIEYMAPQIGADVTTVYESQDIVCSLPEGVKCCGAPWLHQGNVAEFTRQARANLERLDEVVQQGRDIIVSQPTCAYVVKRDYPIYVPGEQAERVAAHTFDPSEYLVNQMRKDRSMTLGKVELDEEVVFHAACHTQAQNTGLKGRDLLKKLGVKVRVVSKCSGIDGTWGYRSENAASSLRMSSALADQIAKTGSTTIAGDCHLANTAIDEALGVRVEHPISLVRKLMGLETQPPLKGN</sequence>
<dbReference type="STRING" id="1121877.FEAC_15380"/>
<feature type="domain" description="Cysteine-rich" evidence="6">
    <location>
        <begin position="324"/>
        <end position="398"/>
    </location>
</feature>
<dbReference type="PANTHER" id="PTHR32479:SF19">
    <property type="entry name" value="ANAEROBIC GLYCEROL-3-PHOSPHATE DEHYDROGENASE SUBUNIT C"/>
    <property type="match status" value="1"/>
</dbReference>
<evidence type="ECO:0000313" key="8">
    <source>
        <dbReference type="Proteomes" id="UP000032336"/>
    </source>
</evidence>
<dbReference type="SUPFAM" id="SSF46548">
    <property type="entry name" value="alpha-helical ferredoxin"/>
    <property type="match status" value="1"/>
</dbReference>
<dbReference type="GO" id="GO:0051539">
    <property type="term" value="F:4 iron, 4 sulfur cluster binding"/>
    <property type="evidence" value="ECO:0007669"/>
    <property type="project" value="UniProtKB-KW"/>
</dbReference>
<dbReference type="Gene3D" id="3.30.70.20">
    <property type="match status" value="1"/>
</dbReference>
<accession>A0A0D8FUH6</accession>
<keyword evidence="3" id="KW-0677">Repeat</keyword>
<keyword evidence="1" id="KW-0004">4Fe-4S</keyword>
<dbReference type="PATRIC" id="fig|1121877.4.peg.1700"/>
<organism evidence="7 8">
    <name type="scientific">Ferrimicrobium acidiphilum DSM 19497</name>
    <dbReference type="NCBI Taxonomy" id="1121877"/>
    <lineage>
        <taxon>Bacteria</taxon>
        <taxon>Bacillati</taxon>
        <taxon>Actinomycetota</taxon>
        <taxon>Acidimicrobiia</taxon>
        <taxon>Acidimicrobiales</taxon>
        <taxon>Acidimicrobiaceae</taxon>
        <taxon>Ferrimicrobium</taxon>
    </lineage>
</organism>
<dbReference type="AlphaFoldDB" id="A0A0D8FUH6"/>
<evidence type="ECO:0000256" key="4">
    <source>
        <dbReference type="ARBA" id="ARBA00023004"/>
    </source>
</evidence>
<evidence type="ECO:0000313" key="7">
    <source>
        <dbReference type="EMBL" id="KJE76751.1"/>
    </source>
</evidence>
<dbReference type="GO" id="GO:0046872">
    <property type="term" value="F:metal ion binding"/>
    <property type="evidence" value="ECO:0007669"/>
    <property type="project" value="UniProtKB-KW"/>
</dbReference>
<evidence type="ECO:0000256" key="3">
    <source>
        <dbReference type="ARBA" id="ARBA00022737"/>
    </source>
</evidence>
<evidence type="ECO:0000259" key="6">
    <source>
        <dbReference type="Pfam" id="PF02754"/>
    </source>
</evidence>
<name>A0A0D8FUH6_9ACTN</name>
<feature type="domain" description="Cysteine-rich" evidence="6">
    <location>
        <begin position="192"/>
        <end position="276"/>
    </location>
</feature>
<keyword evidence="4" id="KW-0408">Iron</keyword>
<dbReference type="eggNOG" id="COG0247">
    <property type="taxonomic scope" value="Bacteria"/>
</dbReference>
<protein>
    <submittedName>
        <fullName evidence="7">Anaerobic glycerol-3-phosphate dehydrogenase subunit C</fullName>
    </submittedName>
</protein>
<dbReference type="OrthoDB" id="9770306at2"/>
<gene>
    <name evidence="7" type="primary">glpC2</name>
    <name evidence="7" type="ORF">FEAC_15380</name>
</gene>
<reference evidence="7 8" key="1">
    <citation type="submission" date="2015-01" db="EMBL/GenBank/DDBJ databases">
        <title>Draft genome of the acidophilic iron oxidizer Ferrimicrobium acidiphilum strain T23.</title>
        <authorList>
            <person name="Poehlein A."/>
            <person name="Eisen S."/>
            <person name="Schloemann M."/>
            <person name="Johnson B.D."/>
            <person name="Daniel R."/>
            <person name="Muehling M."/>
        </authorList>
    </citation>
    <scope>NUCLEOTIDE SEQUENCE [LARGE SCALE GENOMIC DNA]</scope>
    <source>
        <strain evidence="7 8">T23</strain>
    </source>
</reference>
<dbReference type="GeneID" id="78372720"/>
<dbReference type="Proteomes" id="UP000032336">
    <property type="component" value="Unassembled WGS sequence"/>
</dbReference>
<dbReference type="PANTHER" id="PTHR32479">
    <property type="entry name" value="GLYCOLATE OXIDASE IRON-SULFUR SUBUNIT"/>
    <property type="match status" value="1"/>
</dbReference>
<keyword evidence="5" id="KW-0411">Iron-sulfur</keyword>
<evidence type="ECO:0000256" key="2">
    <source>
        <dbReference type="ARBA" id="ARBA00022723"/>
    </source>
</evidence>
<dbReference type="PROSITE" id="PS00198">
    <property type="entry name" value="4FE4S_FER_1"/>
    <property type="match status" value="1"/>
</dbReference>
<proteinExistence type="predicted"/>
<keyword evidence="8" id="KW-1185">Reference proteome</keyword>
<comment type="caution">
    <text evidence="7">The sequence shown here is derived from an EMBL/GenBank/DDBJ whole genome shotgun (WGS) entry which is preliminary data.</text>
</comment>
<dbReference type="EMBL" id="JXUW01000012">
    <property type="protein sequence ID" value="KJE76751.1"/>
    <property type="molecule type" value="Genomic_DNA"/>
</dbReference>